<keyword evidence="2" id="KW-0813">Transport</keyword>
<keyword evidence="3" id="KW-1185">Reference proteome</keyword>
<dbReference type="AlphaFoldDB" id="A0A7Z0AAN0"/>
<evidence type="ECO:0000313" key="3">
    <source>
        <dbReference type="Proteomes" id="UP000539111"/>
    </source>
</evidence>
<feature type="signal peptide" evidence="1">
    <location>
        <begin position="1"/>
        <end position="31"/>
    </location>
</feature>
<dbReference type="Pfam" id="PF01547">
    <property type="entry name" value="SBP_bac_1"/>
    <property type="match status" value="1"/>
</dbReference>
<feature type="chain" id="PRO_5038941487" evidence="1">
    <location>
        <begin position="32"/>
        <end position="428"/>
    </location>
</feature>
<dbReference type="PANTHER" id="PTHR43649">
    <property type="entry name" value="ARABINOSE-BINDING PROTEIN-RELATED"/>
    <property type="match status" value="1"/>
</dbReference>
<dbReference type="Proteomes" id="UP000539111">
    <property type="component" value="Unassembled WGS sequence"/>
</dbReference>
<proteinExistence type="predicted"/>
<keyword evidence="2" id="KW-0762">Sugar transport</keyword>
<sequence>MTSTDTTPSRRTLLKSLGLGSAGIAAAPLLASCTGADTSSSSSTSTSVGSNYSDPVPKKAFRAVVDAFEKKGSDKVKINTVGHNDFQNNINNYLQGHPNPVFTWFSGIRMKTYAKSGLTRPVDDVWDKIGDNFSSSIAKASTAEDGKKYLVPWVTYPWAVFYNKALFKQRGYEIPATWDEFVKLCKTMKKDGITPIAFGDKDLWPACGTFDYLNLRINGYDFHEKLMAHEESWNQKKVADVFDHWKEILPYHQHGSLGRLWQDAASTIGKKTSGMYVIGLDQIGAQITGDAAKDLDFFAFPTINEKYGQDAVEAPIDGFMLSKAGKGDDVAKKFLQYLGSGAAQQTYLGSNHADVATAKDADTAKYTPLQKKSAKFIADAKQLSQFLDRDSLPAFAADVMEPALQKFVGSGTFDMKSVEAQAKQKYGK</sequence>
<evidence type="ECO:0000313" key="2">
    <source>
        <dbReference type="EMBL" id="NYI66163.1"/>
    </source>
</evidence>
<gene>
    <name evidence="2" type="ORF">BJY26_000469</name>
</gene>
<dbReference type="InterPro" id="IPR006311">
    <property type="entry name" value="TAT_signal"/>
</dbReference>
<organism evidence="2 3">
    <name type="scientific">Spelaeicoccus albus</name>
    <dbReference type="NCBI Taxonomy" id="1280376"/>
    <lineage>
        <taxon>Bacteria</taxon>
        <taxon>Bacillati</taxon>
        <taxon>Actinomycetota</taxon>
        <taxon>Actinomycetes</taxon>
        <taxon>Micrococcales</taxon>
        <taxon>Brevibacteriaceae</taxon>
        <taxon>Spelaeicoccus</taxon>
    </lineage>
</organism>
<dbReference type="RefSeq" id="WP_237248821.1">
    <property type="nucleotide sequence ID" value="NZ_JACBZP010000001.1"/>
</dbReference>
<reference evidence="2 3" key="1">
    <citation type="submission" date="2020-07" db="EMBL/GenBank/DDBJ databases">
        <title>Sequencing the genomes of 1000 actinobacteria strains.</title>
        <authorList>
            <person name="Klenk H.-P."/>
        </authorList>
    </citation>
    <scope>NUCLEOTIDE SEQUENCE [LARGE SCALE GENOMIC DNA]</scope>
    <source>
        <strain evidence="2 3">DSM 26341</strain>
    </source>
</reference>
<dbReference type="EMBL" id="JACBZP010000001">
    <property type="protein sequence ID" value="NYI66163.1"/>
    <property type="molecule type" value="Genomic_DNA"/>
</dbReference>
<evidence type="ECO:0000256" key="1">
    <source>
        <dbReference type="SAM" id="SignalP"/>
    </source>
</evidence>
<dbReference type="InterPro" id="IPR050490">
    <property type="entry name" value="Bact_solute-bd_prot1"/>
</dbReference>
<keyword evidence="1" id="KW-0732">Signal</keyword>
<protein>
    <submittedName>
        <fullName evidence="2">Multiple sugar transport system substrate-binding protein</fullName>
    </submittedName>
</protein>
<name>A0A7Z0AAN0_9MICO</name>
<dbReference type="SUPFAM" id="SSF53850">
    <property type="entry name" value="Periplasmic binding protein-like II"/>
    <property type="match status" value="1"/>
</dbReference>
<dbReference type="Gene3D" id="3.40.190.10">
    <property type="entry name" value="Periplasmic binding protein-like II"/>
    <property type="match status" value="2"/>
</dbReference>
<dbReference type="InterPro" id="IPR006059">
    <property type="entry name" value="SBP"/>
</dbReference>
<dbReference type="PROSITE" id="PS51318">
    <property type="entry name" value="TAT"/>
    <property type="match status" value="1"/>
</dbReference>
<accession>A0A7Z0AAN0</accession>
<comment type="caution">
    <text evidence="2">The sequence shown here is derived from an EMBL/GenBank/DDBJ whole genome shotgun (WGS) entry which is preliminary data.</text>
</comment>